<gene>
    <name evidence="1" type="ORF">BDK89_1103</name>
</gene>
<organism evidence="1 2">
    <name type="scientific">Ilumatobacter fluminis</name>
    <dbReference type="NCBI Taxonomy" id="467091"/>
    <lineage>
        <taxon>Bacteria</taxon>
        <taxon>Bacillati</taxon>
        <taxon>Actinomycetota</taxon>
        <taxon>Acidimicrobiia</taxon>
        <taxon>Acidimicrobiales</taxon>
        <taxon>Ilumatobacteraceae</taxon>
        <taxon>Ilumatobacter</taxon>
    </lineage>
</organism>
<comment type="caution">
    <text evidence="1">The sequence shown here is derived from an EMBL/GenBank/DDBJ whole genome shotgun (WGS) entry which is preliminary data.</text>
</comment>
<proteinExistence type="predicted"/>
<reference evidence="1 2" key="1">
    <citation type="submission" date="2019-03" db="EMBL/GenBank/DDBJ databases">
        <title>Sequencing the genomes of 1000 actinobacteria strains.</title>
        <authorList>
            <person name="Klenk H.-P."/>
        </authorList>
    </citation>
    <scope>NUCLEOTIDE SEQUENCE [LARGE SCALE GENOMIC DNA]</scope>
    <source>
        <strain evidence="1 2">DSM 18936</strain>
    </source>
</reference>
<keyword evidence="2" id="KW-1185">Reference proteome</keyword>
<protein>
    <submittedName>
        <fullName evidence="1">Uncharacterized protein</fullName>
    </submittedName>
</protein>
<dbReference type="EMBL" id="SOAU01000001">
    <property type="protein sequence ID" value="TDT15532.1"/>
    <property type="molecule type" value="Genomic_DNA"/>
</dbReference>
<accession>A0A4R7HWP2</accession>
<dbReference type="AlphaFoldDB" id="A0A4R7HWP2"/>
<sequence>MLVAAGVSASAVAALSVIDEPAVVDTVARRVRSAVPTVGGCDVFPADNAWNRDVSADPLRADSDAIIATIQSNGGTRLHPDFGENPDYGIPYVVVPPDQPLVPVDYVAYGDESDPGPFPIPLDAPVEGGSAATGDRHVLAVRAGTCELFELYRAFPTGNRWRADSGARFDLSSNALRPAGWTSADAAGLPILPGLVRYEEVASGAIHHAIRVTFSRTQRGYIAPATHFASTRTDPTLPPMGLRLRLKASYDVSSLSGQAKVIAVAMQRYGLIVADNGSNWYFQGAPDPGWDDDDLNQLKAVPGTAFEVVDTGSIQR</sequence>
<name>A0A4R7HWP2_9ACTN</name>
<evidence type="ECO:0000313" key="2">
    <source>
        <dbReference type="Proteomes" id="UP000294558"/>
    </source>
</evidence>
<evidence type="ECO:0000313" key="1">
    <source>
        <dbReference type="EMBL" id="TDT15532.1"/>
    </source>
</evidence>
<dbReference type="Proteomes" id="UP000294558">
    <property type="component" value="Unassembled WGS sequence"/>
</dbReference>